<keyword evidence="3" id="KW-1185">Reference proteome</keyword>
<dbReference type="EMBL" id="SDRB02004927">
    <property type="protein sequence ID" value="THG15086.1"/>
    <property type="molecule type" value="Genomic_DNA"/>
</dbReference>
<feature type="transmembrane region" description="Helical" evidence="1">
    <location>
        <begin position="6"/>
        <end position="26"/>
    </location>
</feature>
<evidence type="ECO:0008006" key="4">
    <source>
        <dbReference type="Google" id="ProtNLM"/>
    </source>
</evidence>
<keyword evidence="1" id="KW-0472">Membrane</keyword>
<comment type="caution">
    <text evidence="2">The sequence shown here is derived from an EMBL/GenBank/DDBJ whole genome shotgun (WGS) entry which is preliminary data.</text>
</comment>
<dbReference type="STRING" id="542762.A0A4S4EGZ7"/>
<sequence length="167" mass="18895">MLGITLLILSVSMMMLAFAATVILLIRNKQEWTRIAIYSVAFFPVSIFALTYLPLYTQLMKSFAYTLKKIGVALPLFNGGILRSWVAKSFKSGRISKPSRSSALQISHDHVYKSDKDYIAYKAYNQTQQQQQSKQVQVLQQFKQPSSATSKCEKLQAESSDNIPYPL</sequence>
<feature type="transmembrane region" description="Helical" evidence="1">
    <location>
        <begin position="67"/>
        <end position="86"/>
    </location>
</feature>
<evidence type="ECO:0000256" key="1">
    <source>
        <dbReference type="SAM" id="Phobius"/>
    </source>
</evidence>
<keyword evidence="1" id="KW-0812">Transmembrane</keyword>
<evidence type="ECO:0000313" key="2">
    <source>
        <dbReference type="EMBL" id="THG15086.1"/>
    </source>
</evidence>
<name>A0A4S4EGZ7_CAMSN</name>
<reference evidence="2 3" key="1">
    <citation type="journal article" date="2018" name="Proc. Natl. Acad. Sci. U.S.A.">
        <title>Draft genome sequence of Camellia sinensis var. sinensis provides insights into the evolution of the tea genome and tea quality.</title>
        <authorList>
            <person name="Wei C."/>
            <person name="Yang H."/>
            <person name="Wang S."/>
            <person name="Zhao J."/>
            <person name="Liu C."/>
            <person name="Gao L."/>
            <person name="Xia E."/>
            <person name="Lu Y."/>
            <person name="Tai Y."/>
            <person name="She G."/>
            <person name="Sun J."/>
            <person name="Cao H."/>
            <person name="Tong W."/>
            <person name="Gao Q."/>
            <person name="Li Y."/>
            <person name="Deng W."/>
            <person name="Jiang X."/>
            <person name="Wang W."/>
            <person name="Chen Q."/>
            <person name="Zhang S."/>
            <person name="Li H."/>
            <person name="Wu J."/>
            <person name="Wang P."/>
            <person name="Li P."/>
            <person name="Shi C."/>
            <person name="Zheng F."/>
            <person name="Jian J."/>
            <person name="Huang B."/>
            <person name="Shan D."/>
            <person name="Shi M."/>
            <person name="Fang C."/>
            <person name="Yue Y."/>
            <person name="Li F."/>
            <person name="Li D."/>
            <person name="Wei S."/>
            <person name="Han B."/>
            <person name="Jiang C."/>
            <person name="Yin Y."/>
            <person name="Xia T."/>
            <person name="Zhang Z."/>
            <person name="Bennetzen J.L."/>
            <person name="Zhao S."/>
            <person name="Wan X."/>
        </authorList>
    </citation>
    <scope>NUCLEOTIDE SEQUENCE [LARGE SCALE GENOMIC DNA]</scope>
    <source>
        <strain evidence="3">cv. Shuchazao</strain>
        <tissue evidence="2">Leaf</tissue>
    </source>
</reference>
<keyword evidence="1" id="KW-1133">Transmembrane helix</keyword>
<evidence type="ECO:0000313" key="3">
    <source>
        <dbReference type="Proteomes" id="UP000306102"/>
    </source>
</evidence>
<dbReference type="Proteomes" id="UP000306102">
    <property type="component" value="Unassembled WGS sequence"/>
</dbReference>
<organism evidence="2 3">
    <name type="scientific">Camellia sinensis var. sinensis</name>
    <name type="common">China tea</name>
    <dbReference type="NCBI Taxonomy" id="542762"/>
    <lineage>
        <taxon>Eukaryota</taxon>
        <taxon>Viridiplantae</taxon>
        <taxon>Streptophyta</taxon>
        <taxon>Embryophyta</taxon>
        <taxon>Tracheophyta</taxon>
        <taxon>Spermatophyta</taxon>
        <taxon>Magnoliopsida</taxon>
        <taxon>eudicotyledons</taxon>
        <taxon>Gunneridae</taxon>
        <taxon>Pentapetalae</taxon>
        <taxon>asterids</taxon>
        <taxon>Ericales</taxon>
        <taxon>Theaceae</taxon>
        <taxon>Camellia</taxon>
    </lineage>
</organism>
<gene>
    <name evidence="2" type="ORF">TEA_014003</name>
</gene>
<dbReference type="AlphaFoldDB" id="A0A4S4EGZ7"/>
<accession>A0A4S4EGZ7</accession>
<protein>
    <recommendedName>
        <fullName evidence="4">PGG domain-containing protein</fullName>
    </recommendedName>
</protein>
<feature type="transmembrane region" description="Helical" evidence="1">
    <location>
        <begin position="35"/>
        <end position="55"/>
    </location>
</feature>
<proteinExistence type="predicted"/>